<gene>
    <name evidence="4" type="ORF">ALGA_4121</name>
</gene>
<dbReference type="GO" id="GO:0046872">
    <property type="term" value="F:metal ion binding"/>
    <property type="evidence" value="ECO:0007669"/>
    <property type="project" value="InterPro"/>
</dbReference>
<proteinExistence type="predicted"/>
<dbReference type="KEGG" id="mbas:ALGA_4121"/>
<organism evidence="4 5">
    <name type="scientific">Labilibaculum antarcticum</name>
    <dbReference type="NCBI Taxonomy" id="1717717"/>
    <lineage>
        <taxon>Bacteria</taxon>
        <taxon>Pseudomonadati</taxon>
        <taxon>Bacteroidota</taxon>
        <taxon>Bacteroidia</taxon>
        <taxon>Marinilabiliales</taxon>
        <taxon>Marinifilaceae</taxon>
        <taxon>Labilibaculum</taxon>
    </lineage>
</organism>
<evidence type="ECO:0000256" key="1">
    <source>
        <dbReference type="SAM" id="MobiDB-lite"/>
    </source>
</evidence>
<dbReference type="Gene3D" id="3.30.70.100">
    <property type="match status" value="1"/>
</dbReference>
<dbReference type="CDD" id="cd00371">
    <property type="entry name" value="HMA"/>
    <property type="match status" value="1"/>
</dbReference>
<evidence type="ECO:0000313" key="4">
    <source>
        <dbReference type="EMBL" id="BAX82412.1"/>
    </source>
</evidence>
<evidence type="ECO:0000256" key="2">
    <source>
        <dbReference type="SAM" id="SignalP"/>
    </source>
</evidence>
<feature type="region of interest" description="Disordered" evidence="1">
    <location>
        <begin position="117"/>
        <end position="155"/>
    </location>
</feature>
<feature type="signal peptide" evidence="2">
    <location>
        <begin position="1"/>
        <end position="22"/>
    </location>
</feature>
<dbReference type="InterPro" id="IPR036163">
    <property type="entry name" value="HMA_dom_sf"/>
</dbReference>
<keyword evidence="2" id="KW-0732">Signal</keyword>
<keyword evidence="5" id="KW-1185">Reference proteome</keyword>
<feature type="chain" id="PRO_5013208635" description="HMA domain-containing protein" evidence="2">
    <location>
        <begin position="23"/>
        <end position="155"/>
    </location>
</feature>
<reference evidence="4 5" key="1">
    <citation type="journal article" date="2018" name="Mar. Genomics">
        <title>Complete genome sequence of Marinifilaceae bacterium strain SPP2, isolated from the Antarctic marine sediment.</title>
        <authorList>
            <person name="Watanabe M."/>
            <person name="Kojima H."/>
            <person name="Fukui M."/>
        </authorList>
    </citation>
    <scope>NUCLEOTIDE SEQUENCE [LARGE SCALE GENOMIC DNA]</scope>
    <source>
        <strain evidence="4 5">SPP2</strain>
    </source>
</reference>
<sequence length="155" mass="17121">MKIKAIYIVLVMAFMSSGSVFAQNNAEKFKVSGNCGMCETRIEKAALAVDGVSLADWNKESKMIDVTFDSSKTDIHKVHMAIAMAGHDTQMHKAKDEVYNKLPVCCQYERGALTQATSHEGDDHSTCSHKLEKKDSDHSECTRPNKKKSGSCCNK</sequence>
<reference evidence="5" key="2">
    <citation type="journal article" date="2020" name="Antonie Van Leeuwenhoek">
        <title>Labilibaculum antarcticum sp. nov., a novel facultative anaerobic, psychrotorelant bacterium isolated from marine sediment of Antarctica.</title>
        <authorList>
            <person name="Watanabe M."/>
            <person name="Kojima H."/>
            <person name="Fukui M."/>
        </authorList>
    </citation>
    <scope>NUCLEOTIDE SEQUENCE [LARGE SCALE GENOMIC DNA]</scope>
    <source>
        <strain evidence="5">SPP2</strain>
    </source>
</reference>
<dbReference type="RefSeq" id="WP_145957693.1">
    <property type="nucleotide sequence ID" value="NZ_AP018042.1"/>
</dbReference>
<dbReference type="AlphaFoldDB" id="A0A1Y1CR53"/>
<dbReference type="Proteomes" id="UP000218267">
    <property type="component" value="Chromosome"/>
</dbReference>
<dbReference type="SUPFAM" id="SSF55008">
    <property type="entry name" value="HMA, heavy metal-associated domain"/>
    <property type="match status" value="1"/>
</dbReference>
<accession>A0A1Y1CR53</accession>
<dbReference type="OrthoDB" id="5513217at2"/>
<evidence type="ECO:0000313" key="5">
    <source>
        <dbReference type="Proteomes" id="UP000218267"/>
    </source>
</evidence>
<dbReference type="InterPro" id="IPR006121">
    <property type="entry name" value="HMA_dom"/>
</dbReference>
<dbReference type="PROSITE" id="PS50846">
    <property type="entry name" value="HMA_2"/>
    <property type="match status" value="1"/>
</dbReference>
<feature type="compositionally biased region" description="Basic and acidic residues" evidence="1">
    <location>
        <begin position="119"/>
        <end position="143"/>
    </location>
</feature>
<evidence type="ECO:0000259" key="3">
    <source>
        <dbReference type="PROSITE" id="PS50846"/>
    </source>
</evidence>
<feature type="domain" description="HMA" evidence="3">
    <location>
        <begin position="24"/>
        <end position="90"/>
    </location>
</feature>
<dbReference type="EMBL" id="AP018042">
    <property type="protein sequence ID" value="BAX82412.1"/>
    <property type="molecule type" value="Genomic_DNA"/>
</dbReference>
<name>A0A1Y1CR53_9BACT</name>
<protein>
    <recommendedName>
        <fullName evidence="3">HMA domain-containing protein</fullName>
    </recommendedName>
</protein>